<evidence type="ECO:0000259" key="12">
    <source>
        <dbReference type="PROSITE" id="PS50103"/>
    </source>
</evidence>
<comment type="function">
    <text evidence="1">Probable adenosyl-L-methionine (AdoMet)-dependent tRNA (uracil-O(2)-)-methyltransferase.</text>
</comment>
<comment type="catalytic activity">
    <reaction evidence="9 11">
        <text>uridine(44) in tRNA(Ser) + S-adenosyl-L-methionine = 2'-O-methyluridine(44) in tRNA(Ser) + S-adenosyl-L-homocysteine + H(+)</text>
        <dbReference type="Rhea" id="RHEA:43100"/>
        <dbReference type="Rhea" id="RHEA-COMP:10339"/>
        <dbReference type="Rhea" id="RHEA-COMP:10340"/>
        <dbReference type="ChEBI" id="CHEBI:15378"/>
        <dbReference type="ChEBI" id="CHEBI:57856"/>
        <dbReference type="ChEBI" id="CHEBI:59789"/>
        <dbReference type="ChEBI" id="CHEBI:65315"/>
        <dbReference type="ChEBI" id="CHEBI:74478"/>
        <dbReference type="EC" id="2.1.1.211"/>
    </reaction>
</comment>
<feature type="zinc finger region" description="C3H1-type" evidence="10">
    <location>
        <begin position="560"/>
        <end position="586"/>
    </location>
</feature>
<keyword evidence="8 11" id="KW-0819">tRNA processing</keyword>
<evidence type="ECO:0000256" key="8">
    <source>
        <dbReference type="ARBA" id="ARBA00022694"/>
    </source>
</evidence>
<dbReference type="Pfam" id="PF07757">
    <property type="entry name" value="AdoMet_MTase"/>
    <property type="match status" value="1"/>
</dbReference>
<dbReference type="GeneID" id="108561116"/>
<name>A0ABM1MIK2_NICVS</name>
<dbReference type="PANTHER" id="PTHR21210">
    <property type="entry name" value="TRNA (URACIL-O(2)-)-METHYLTRANSFERASE-RELATED"/>
    <property type="match status" value="1"/>
</dbReference>
<evidence type="ECO:0000313" key="14">
    <source>
        <dbReference type="RefSeq" id="XP_017774402.1"/>
    </source>
</evidence>
<comment type="function">
    <text evidence="11">Adenosyl-L-methionine (AdoMet)-dependent tRNA (uracil-O(2)-)-methyltransferase.</text>
</comment>
<dbReference type="SUPFAM" id="SSF53335">
    <property type="entry name" value="S-adenosyl-L-methionine-dependent methyltransferases"/>
    <property type="match status" value="1"/>
</dbReference>
<dbReference type="Proteomes" id="UP000695000">
    <property type="component" value="Unplaced"/>
</dbReference>
<dbReference type="InterPro" id="IPR011671">
    <property type="entry name" value="tRNA_uracil_MeTrfase"/>
</dbReference>
<dbReference type="RefSeq" id="XP_017774402.1">
    <property type="nucleotide sequence ID" value="XM_017918913.1"/>
</dbReference>
<comment type="similarity">
    <text evidence="3 11">Belongs to the TRM44 family.</text>
</comment>
<keyword evidence="4 11" id="KW-0963">Cytoplasm</keyword>
<evidence type="ECO:0000256" key="2">
    <source>
        <dbReference type="ARBA" id="ARBA00004496"/>
    </source>
</evidence>
<keyword evidence="7 11" id="KW-0949">S-adenosyl-L-methionine</keyword>
<keyword evidence="5 11" id="KW-0489">Methyltransferase</keyword>
<dbReference type="PROSITE" id="PS50103">
    <property type="entry name" value="ZF_C3H1"/>
    <property type="match status" value="1"/>
</dbReference>
<dbReference type="InterPro" id="IPR029063">
    <property type="entry name" value="SAM-dependent_MTases_sf"/>
</dbReference>
<evidence type="ECO:0000256" key="4">
    <source>
        <dbReference type="ARBA" id="ARBA00022490"/>
    </source>
</evidence>
<evidence type="ECO:0000256" key="10">
    <source>
        <dbReference type="PROSITE-ProRule" id="PRU00723"/>
    </source>
</evidence>
<evidence type="ECO:0000256" key="5">
    <source>
        <dbReference type="ARBA" id="ARBA00022603"/>
    </source>
</evidence>
<keyword evidence="10" id="KW-0862">Zinc</keyword>
<evidence type="ECO:0000256" key="7">
    <source>
        <dbReference type="ARBA" id="ARBA00022691"/>
    </source>
</evidence>
<proteinExistence type="inferred from homology"/>
<evidence type="ECO:0000256" key="11">
    <source>
        <dbReference type="RuleBase" id="RU368004"/>
    </source>
</evidence>
<keyword evidence="10" id="KW-0479">Metal-binding</keyword>
<feature type="domain" description="C3H1-type" evidence="12">
    <location>
        <begin position="560"/>
        <end position="586"/>
    </location>
</feature>
<dbReference type="EC" id="2.1.1.211" evidence="11"/>
<keyword evidence="13" id="KW-1185">Reference proteome</keyword>
<accession>A0ABM1MIK2</accession>
<sequence length="586" mass="67636">MLVPLVMSYGTIEVKNFWNAIYVYFNRPHLVNRKLVSISHVYLYSVEYNSASNRLRDVINYASLMDETSKVETLSKENLSNLVDNMLRPYDKDCKLTEVSFEEMKESLSGVFISLRILYPSNAKSNNCVEIALFDKNKSTATFLAATSKDKFTLVAPPFPYTFEHDRSGHLKLVIHLDEASTPSAGWLDNKVFNKILKWAEEYDESKDPQESLCLISTELYCSKYRELKEKYGQRMVAMWQENTDPLKFVYEDVAIATYLICLWHKIDAESKPSFVDLGCGNGLLVYILNQEGFPGSGIDVRKRKIWDQYPEQVQLEVKTIIPSESSLFPEADWIIGNHSDELTPWIPVIAARSSRSTNFFVLPCCCYQFNGRKYIRKNTGVSQYNEYLGYVEEVSKTCGFVVGVDKLRIPSTKRTCIVSFKRNEEQDYDEIDADISKLIDQSGGGGCWVKDFQAREKVERVRNCTQVDRTIVTRLVNLVAGVLLKYKNHSFKRDGKVWNAGIQMPISDLAEKLDPNDLKLLKKECGGLQTLMKNHRYIFDVRHGGVRVREPMLYKDVQKYKEKPCWFFRNHPHGCLHYDECAYKH</sequence>
<evidence type="ECO:0000256" key="9">
    <source>
        <dbReference type="ARBA" id="ARBA00047957"/>
    </source>
</evidence>
<dbReference type="PANTHER" id="PTHR21210:SF0">
    <property type="entry name" value="TRNA (URACIL-O(2)-)-METHYLTRANSFERASE-RELATED"/>
    <property type="match status" value="1"/>
</dbReference>
<evidence type="ECO:0000256" key="1">
    <source>
        <dbReference type="ARBA" id="ARBA00002778"/>
    </source>
</evidence>
<keyword evidence="6 11" id="KW-0808">Transferase</keyword>
<dbReference type="InterPro" id="IPR000571">
    <property type="entry name" value="Znf_CCCH"/>
</dbReference>
<evidence type="ECO:0000256" key="6">
    <source>
        <dbReference type="ARBA" id="ARBA00022679"/>
    </source>
</evidence>
<keyword evidence="10" id="KW-0863">Zinc-finger</keyword>
<gene>
    <name evidence="14" type="primary">LOC108561116</name>
</gene>
<protein>
    <recommendedName>
        <fullName evidence="11">tRNA (uracil-O(2)-)-methyltransferase</fullName>
        <ecNumber evidence="11">2.1.1.211</ecNumber>
    </recommendedName>
</protein>
<evidence type="ECO:0000313" key="13">
    <source>
        <dbReference type="Proteomes" id="UP000695000"/>
    </source>
</evidence>
<comment type="subcellular location">
    <subcellularLocation>
        <location evidence="2 11">Cytoplasm</location>
    </subcellularLocation>
</comment>
<reference evidence="14" key="1">
    <citation type="submission" date="2025-08" db="UniProtKB">
        <authorList>
            <consortium name="RefSeq"/>
        </authorList>
    </citation>
    <scope>IDENTIFICATION</scope>
    <source>
        <tissue evidence="14">Whole Larva</tissue>
    </source>
</reference>
<evidence type="ECO:0000256" key="3">
    <source>
        <dbReference type="ARBA" id="ARBA00009056"/>
    </source>
</evidence>
<organism evidence="13 14">
    <name type="scientific">Nicrophorus vespilloides</name>
    <name type="common">Boreal carrion beetle</name>
    <dbReference type="NCBI Taxonomy" id="110193"/>
    <lineage>
        <taxon>Eukaryota</taxon>
        <taxon>Metazoa</taxon>
        <taxon>Ecdysozoa</taxon>
        <taxon>Arthropoda</taxon>
        <taxon>Hexapoda</taxon>
        <taxon>Insecta</taxon>
        <taxon>Pterygota</taxon>
        <taxon>Neoptera</taxon>
        <taxon>Endopterygota</taxon>
        <taxon>Coleoptera</taxon>
        <taxon>Polyphaga</taxon>
        <taxon>Staphyliniformia</taxon>
        <taxon>Silphidae</taxon>
        <taxon>Nicrophorinae</taxon>
        <taxon>Nicrophorus</taxon>
    </lineage>
</organism>